<dbReference type="Proteomes" id="UP000008955">
    <property type="component" value="Chromosome"/>
</dbReference>
<dbReference type="EMBL" id="FP929054">
    <property type="protein sequence ID" value="CBL23201.1"/>
    <property type="molecule type" value="Genomic_DNA"/>
</dbReference>
<reference evidence="1 2" key="1">
    <citation type="submission" date="2010-03" db="EMBL/GenBank/DDBJ databases">
        <title>The genome sequence of Ruminococcus obeum A2-162.</title>
        <authorList>
            <consortium name="metaHIT consortium -- http://www.metahit.eu/"/>
            <person name="Pajon A."/>
            <person name="Turner K."/>
            <person name="Parkhill J."/>
            <person name="Duncan S."/>
            <person name="Flint H."/>
        </authorList>
    </citation>
    <scope>NUCLEOTIDE SEQUENCE [LARGE SCALE GENOMIC DNA]</scope>
    <source>
        <strain evidence="1 2">A2-162</strain>
    </source>
</reference>
<evidence type="ECO:0000313" key="1">
    <source>
        <dbReference type="EMBL" id="CBL23201.1"/>
    </source>
</evidence>
<dbReference type="KEGG" id="rob:CK5_18080"/>
<gene>
    <name evidence="1" type="ORF">CK5_18080</name>
</gene>
<dbReference type="PATRIC" id="fig|657314.3.peg.1664"/>
<dbReference type="AlphaFoldDB" id="D4LQZ3"/>
<reference evidence="1 2" key="2">
    <citation type="submission" date="2010-03" db="EMBL/GenBank/DDBJ databases">
        <authorList>
            <person name="Pajon A."/>
        </authorList>
    </citation>
    <scope>NUCLEOTIDE SEQUENCE [LARGE SCALE GENOMIC DNA]</scope>
    <source>
        <strain evidence="1 2">A2-162</strain>
    </source>
</reference>
<dbReference type="HOGENOM" id="CLU_2380482_0_0_9"/>
<dbReference type="SUPFAM" id="SSF53850">
    <property type="entry name" value="Periplasmic binding protein-like II"/>
    <property type="match status" value="1"/>
</dbReference>
<name>D4LQZ3_9FIRM</name>
<proteinExistence type="predicted"/>
<evidence type="ECO:0000313" key="2">
    <source>
        <dbReference type="Proteomes" id="UP000008955"/>
    </source>
</evidence>
<protein>
    <submittedName>
        <fullName evidence="1">Bacterial extracellular solute-binding proteins, family 3</fullName>
    </submittedName>
</protein>
<organism evidence="1 2">
    <name type="scientific">Blautia obeum A2-162</name>
    <dbReference type="NCBI Taxonomy" id="657314"/>
    <lineage>
        <taxon>Bacteria</taxon>
        <taxon>Bacillati</taxon>
        <taxon>Bacillota</taxon>
        <taxon>Clostridia</taxon>
        <taxon>Lachnospirales</taxon>
        <taxon>Lachnospiraceae</taxon>
        <taxon>Blautia</taxon>
    </lineage>
</organism>
<dbReference type="Gene3D" id="3.40.190.10">
    <property type="entry name" value="Periplasmic binding protein-like II"/>
    <property type="match status" value="2"/>
</dbReference>
<accession>D4LQZ3</accession>
<keyword evidence="2" id="KW-1185">Reference proteome</keyword>
<sequence length="94" mass="10067">MLVALEAGKCDAVVTDMPTGKAACVAYPDFKLLDFTGTDGEFEVSDEDINIGISLKKGNDELKDAINGGLSEMTEDDFNKMMDEAISVQPLSES</sequence>